<dbReference type="HOGENOM" id="CLU_134035_0_0_1"/>
<evidence type="ECO:0000313" key="1">
    <source>
        <dbReference type="EMBL" id="ABO95563.1"/>
    </source>
</evidence>
<protein>
    <submittedName>
        <fullName evidence="1">Uncharacterized protein</fullName>
    </submittedName>
</protein>
<dbReference type="OrthoDB" id="542764at2759"/>
<dbReference type="EMBL" id="CP000584">
    <property type="protein sequence ID" value="ABO95563.1"/>
    <property type="molecule type" value="Genomic_DNA"/>
</dbReference>
<dbReference type="AlphaFoldDB" id="A4RW65"/>
<organism evidence="1 2">
    <name type="scientific">Ostreococcus lucimarinus (strain CCE9901)</name>
    <dbReference type="NCBI Taxonomy" id="436017"/>
    <lineage>
        <taxon>Eukaryota</taxon>
        <taxon>Viridiplantae</taxon>
        <taxon>Chlorophyta</taxon>
        <taxon>Mamiellophyceae</taxon>
        <taxon>Mamiellales</taxon>
        <taxon>Bathycoccaceae</taxon>
        <taxon>Ostreococcus</taxon>
    </lineage>
</organism>
<dbReference type="RefSeq" id="XP_001417270.1">
    <property type="nucleotide sequence ID" value="XM_001417233.1"/>
</dbReference>
<dbReference type="GeneID" id="5001340"/>
<gene>
    <name evidence="1" type="ORF">OSTLU_31228</name>
</gene>
<dbReference type="KEGG" id="olu:OSTLU_31228"/>
<reference evidence="1 2" key="1">
    <citation type="journal article" date="2007" name="Proc. Natl. Acad. Sci. U.S.A.">
        <title>The tiny eukaryote Ostreococcus provides genomic insights into the paradox of plankton speciation.</title>
        <authorList>
            <person name="Palenik B."/>
            <person name="Grimwood J."/>
            <person name="Aerts A."/>
            <person name="Rouze P."/>
            <person name="Salamov A."/>
            <person name="Putnam N."/>
            <person name="Dupont C."/>
            <person name="Jorgensen R."/>
            <person name="Derelle E."/>
            <person name="Rombauts S."/>
            <person name="Zhou K."/>
            <person name="Otillar R."/>
            <person name="Merchant S.S."/>
            <person name="Podell S."/>
            <person name="Gaasterland T."/>
            <person name="Napoli C."/>
            <person name="Gendler K."/>
            <person name="Manuell A."/>
            <person name="Tai V."/>
            <person name="Vallon O."/>
            <person name="Piganeau G."/>
            <person name="Jancek S."/>
            <person name="Heijde M."/>
            <person name="Jabbari K."/>
            <person name="Bowler C."/>
            <person name="Lohr M."/>
            <person name="Robbens S."/>
            <person name="Werner G."/>
            <person name="Dubchak I."/>
            <person name="Pazour G.J."/>
            <person name="Ren Q."/>
            <person name="Paulsen I."/>
            <person name="Delwiche C."/>
            <person name="Schmutz J."/>
            <person name="Rokhsar D."/>
            <person name="Van de Peer Y."/>
            <person name="Moreau H."/>
            <person name="Grigoriev I.V."/>
        </authorList>
    </citation>
    <scope>NUCLEOTIDE SEQUENCE [LARGE SCALE GENOMIC DNA]</scope>
    <source>
        <strain evidence="1 2">CCE9901</strain>
    </source>
</reference>
<name>A4RW65_OSTLU</name>
<evidence type="ECO:0000313" key="2">
    <source>
        <dbReference type="Proteomes" id="UP000001568"/>
    </source>
</evidence>
<dbReference type="eggNOG" id="ENOG502S1HB">
    <property type="taxonomic scope" value="Eukaryota"/>
</dbReference>
<dbReference type="STRING" id="436017.A4RW65"/>
<sequence>MTTHVIMRCAPSSLARVASNAAASSSDGRARARRASRVAHRLAPARALDGVDPYETTQLVSVAGTVAALGLTALALGAKGEPKPCAACSTTGGEPCAFCDASGRRSTPVKITQRDRNDDGVLGLTRRNPYECTACKGAGMILCRACRGSGYVD</sequence>
<keyword evidence="2" id="KW-1185">Reference proteome</keyword>
<proteinExistence type="predicted"/>
<accession>A4RW65</accession>
<dbReference type="OMA" id="NPYECTA"/>
<dbReference type="Proteomes" id="UP000001568">
    <property type="component" value="Chromosome 4"/>
</dbReference>
<dbReference type="Gramene" id="ABO95563">
    <property type="protein sequence ID" value="ABO95563"/>
    <property type="gene ID" value="OSTLU_31228"/>
</dbReference>